<evidence type="ECO:0000256" key="1">
    <source>
        <dbReference type="SAM" id="MobiDB-lite"/>
    </source>
</evidence>
<evidence type="ECO:0000313" key="3">
    <source>
        <dbReference type="Proteomes" id="UP001175271"/>
    </source>
</evidence>
<name>A0AA39IAE5_9BILA</name>
<proteinExistence type="predicted"/>
<comment type="caution">
    <text evidence="2">The sequence shown here is derived from an EMBL/GenBank/DDBJ whole genome shotgun (WGS) entry which is preliminary data.</text>
</comment>
<gene>
    <name evidence="2" type="ORF">QR680_014890</name>
</gene>
<sequence length="132" mass="14244">MEDPEGVEIGEAVEELVVDAQPVFDVEGAVAVLHKILQGAEGKKVEEQQAQVLVFTGHASAVIGNQVGMIASGKDLQNFELAAEFFFLVLCTFADDLDSEGSSREGRPVDSSKATTTEDLIHVERSNIEIQR</sequence>
<dbReference type="Proteomes" id="UP001175271">
    <property type="component" value="Unassembled WGS sequence"/>
</dbReference>
<evidence type="ECO:0000313" key="2">
    <source>
        <dbReference type="EMBL" id="KAK0420790.1"/>
    </source>
</evidence>
<keyword evidence="3" id="KW-1185">Reference proteome</keyword>
<dbReference type="AlphaFoldDB" id="A0AA39IAE5"/>
<reference evidence="2" key="1">
    <citation type="submission" date="2023-06" db="EMBL/GenBank/DDBJ databases">
        <title>Genomic analysis of the entomopathogenic nematode Steinernema hermaphroditum.</title>
        <authorList>
            <person name="Schwarz E.M."/>
            <person name="Heppert J.K."/>
            <person name="Baniya A."/>
            <person name="Schwartz H.T."/>
            <person name="Tan C.-H."/>
            <person name="Antoshechkin I."/>
            <person name="Sternberg P.W."/>
            <person name="Goodrich-Blair H."/>
            <person name="Dillman A.R."/>
        </authorList>
    </citation>
    <scope>NUCLEOTIDE SEQUENCE</scope>
    <source>
        <strain evidence="2">PS9179</strain>
        <tissue evidence="2">Whole animal</tissue>
    </source>
</reference>
<accession>A0AA39IAE5</accession>
<feature type="compositionally biased region" description="Basic and acidic residues" evidence="1">
    <location>
        <begin position="101"/>
        <end position="110"/>
    </location>
</feature>
<dbReference type="EMBL" id="JAUCMV010000002">
    <property type="protein sequence ID" value="KAK0420790.1"/>
    <property type="molecule type" value="Genomic_DNA"/>
</dbReference>
<feature type="region of interest" description="Disordered" evidence="1">
    <location>
        <begin position="98"/>
        <end position="118"/>
    </location>
</feature>
<protein>
    <submittedName>
        <fullName evidence="2">Uncharacterized protein</fullName>
    </submittedName>
</protein>
<organism evidence="2 3">
    <name type="scientific">Steinernema hermaphroditum</name>
    <dbReference type="NCBI Taxonomy" id="289476"/>
    <lineage>
        <taxon>Eukaryota</taxon>
        <taxon>Metazoa</taxon>
        <taxon>Ecdysozoa</taxon>
        <taxon>Nematoda</taxon>
        <taxon>Chromadorea</taxon>
        <taxon>Rhabditida</taxon>
        <taxon>Tylenchina</taxon>
        <taxon>Panagrolaimomorpha</taxon>
        <taxon>Strongyloidoidea</taxon>
        <taxon>Steinernematidae</taxon>
        <taxon>Steinernema</taxon>
    </lineage>
</organism>